<organism evidence="4 5">
    <name type="scientific">Popillia japonica</name>
    <name type="common">Japanese beetle</name>
    <dbReference type="NCBI Taxonomy" id="7064"/>
    <lineage>
        <taxon>Eukaryota</taxon>
        <taxon>Metazoa</taxon>
        <taxon>Ecdysozoa</taxon>
        <taxon>Arthropoda</taxon>
        <taxon>Hexapoda</taxon>
        <taxon>Insecta</taxon>
        <taxon>Pterygota</taxon>
        <taxon>Neoptera</taxon>
        <taxon>Endopterygota</taxon>
        <taxon>Coleoptera</taxon>
        <taxon>Polyphaga</taxon>
        <taxon>Scarabaeiformia</taxon>
        <taxon>Scarabaeidae</taxon>
        <taxon>Rutelinae</taxon>
        <taxon>Popillia</taxon>
    </lineage>
</organism>
<proteinExistence type="predicted"/>
<evidence type="ECO:0000313" key="4">
    <source>
        <dbReference type="EMBL" id="KAK9728766.1"/>
    </source>
</evidence>
<feature type="region of interest" description="Disordered" evidence="2">
    <location>
        <begin position="43"/>
        <end position="120"/>
    </location>
</feature>
<dbReference type="InterPro" id="IPR036875">
    <property type="entry name" value="Znf_CCHC_sf"/>
</dbReference>
<dbReference type="PROSITE" id="PS50158">
    <property type="entry name" value="ZF_CCHC"/>
    <property type="match status" value="1"/>
</dbReference>
<feature type="domain" description="CCHC-type" evidence="3">
    <location>
        <begin position="28"/>
        <end position="44"/>
    </location>
</feature>
<keyword evidence="1" id="KW-0862">Zinc</keyword>
<dbReference type="GO" id="GO:0008270">
    <property type="term" value="F:zinc ion binding"/>
    <property type="evidence" value="ECO:0007669"/>
    <property type="project" value="UniProtKB-KW"/>
</dbReference>
<dbReference type="AlphaFoldDB" id="A0AAW1L5F5"/>
<name>A0AAW1L5F5_POPJA</name>
<feature type="compositionally biased region" description="Polar residues" evidence="2">
    <location>
        <begin position="96"/>
        <end position="120"/>
    </location>
</feature>
<keyword evidence="1" id="KW-0863">Zinc-finger</keyword>
<dbReference type="EMBL" id="JASPKY010000167">
    <property type="protein sequence ID" value="KAK9728766.1"/>
    <property type="molecule type" value="Genomic_DNA"/>
</dbReference>
<keyword evidence="1" id="KW-0479">Metal-binding</keyword>
<dbReference type="SUPFAM" id="SSF57756">
    <property type="entry name" value="Retrovirus zinc finger-like domains"/>
    <property type="match status" value="1"/>
</dbReference>
<sequence length="120" mass="13506">MSSDNQGTVFTSQTSHRDKTAYSNANIKCFKCGRYGHIQKYCRSQNNQAPSRDEEKSKVTQGQDWNRSNPGRGRGSFFGRGYNNGFRGRRMRTQRFAGNSTSENQDAANSFQATVMNATT</sequence>
<dbReference type="Proteomes" id="UP001458880">
    <property type="component" value="Unassembled WGS sequence"/>
</dbReference>
<evidence type="ECO:0000313" key="5">
    <source>
        <dbReference type="Proteomes" id="UP001458880"/>
    </source>
</evidence>
<keyword evidence="5" id="KW-1185">Reference proteome</keyword>
<evidence type="ECO:0000256" key="2">
    <source>
        <dbReference type="SAM" id="MobiDB-lite"/>
    </source>
</evidence>
<comment type="caution">
    <text evidence="4">The sequence shown here is derived from an EMBL/GenBank/DDBJ whole genome shotgun (WGS) entry which is preliminary data.</text>
</comment>
<reference evidence="4 5" key="1">
    <citation type="journal article" date="2024" name="BMC Genomics">
        <title>De novo assembly and annotation of Popillia japonica's genome with initial clues to its potential as an invasive pest.</title>
        <authorList>
            <person name="Cucini C."/>
            <person name="Boschi S."/>
            <person name="Funari R."/>
            <person name="Cardaioli E."/>
            <person name="Iannotti N."/>
            <person name="Marturano G."/>
            <person name="Paoli F."/>
            <person name="Bruttini M."/>
            <person name="Carapelli A."/>
            <person name="Frati F."/>
            <person name="Nardi F."/>
        </authorList>
    </citation>
    <scope>NUCLEOTIDE SEQUENCE [LARGE SCALE GENOMIC DNA]</scope>
    <source>
        <strain evidence="4">DMR45628</strain>
    </source>
</reference>
<evidence type="ECO:0000256" key="1">
    <source>
        <dbReference type="PROSITE-ProRule" id="PRU00047"/>
    </source>
</evidence>
<accession>A0AAW1L5F5</accession>
<protein>
    <recommendedName>
        <fullName evidence="3">CCHC-type domain-containing protein</fullName>
    </recommendedName>
</protein>
<dbReference type="GO" id="GO:0003676">
    <property type="term" value="F:nucleic acid binding"/>
    <property type="evidence" value="ECO:0007669"/>
    <property type="project" value="InterPro"/>
</dbReference>
<dbReference type="Gene3D" id="4.10.60.10">
    <property type="entry name" value="Zinc finger, CCHC-type"/>
    <property type="match status" value="1"/>
</dbReference>
<evidence type="ECO:0000259" key="3">
    <source>
        <dbReference type="PROSITE" id="PS50158"/>
    </source>
</evidence>
<dbReference type="InterPro" id="IPR001878">
    <property type="entry name" value="Znf_CCHC"/>
</dbReference>
<gene>
    <name evidence="4" type="ORF">QE152_g17059</name>
</gene>